<proteinExistence type="predicted"/>
<gene>
    <name evidence="1" type="ORF">CCYN74_520004</name>
</gene>
<organism evidence="1 2">
    <name type="scientific">Capnocytophaga cynodegmi</name>
    <dbReference type="NCBI Taxonomy" id="28189"/>
    <lineage>
        <taxon>Bacteria</taxon>
        <taxon>Pseudomonadati</taxon>
        <taxon>Bacteroidota</taxon>
        <taxon>Flavobacteriia</taxon>
        <taxon>Flavobacteriales</taxon>
        <taxon>Flavobacteriaceae</taxon>
        <taxon>Capnocytophaga</taxon>
    </lineage>
</organism>
<evidence type="ECO:0000313" key="2">
    <source>
        <dbReference type="Proteomes" id="UP000038083"/>
    </source>
</evidence>
<reference evidence="2" key="1">
    <citation type="submission" date="2015-01" db="EMBL/GenBank/DDBJ databases">
        <authorList>
            <person name="MANFREDI Pablo"/>
        </authorList>
    </citation>
    <scope>NUCLEOTIDE SEQUENCE [LARGE SCALE GENOMIC DNA]</scope>
    <source>
        <strain evidence="2">Ccy74</strain>
    </source>
</reference>
<accession>A0A0B7HUB3</accession>
<protein>
    <submittedName>
        <fullName evidence="1">Uncharacterized protein</fullName>
    </submittedName>
</protein>
<evidence type="ECO:0000313" key="1">
    <source>
        <dbReference type="EMBL" id="CEN41093.1"/>
    </source>
</evidence>
<dbReference type="AlphaFoldDB" id="A0A0B7HUB3"/>
<sequence>MVLKSSMLEKGEGTRNSSWDIVVKTTGAFNFENTIKTEMLDYLKKQGELVSGVVKYLK</sequence>
<dbReference type="EMBL" id="CDOG01000048">
    <property type="protein sequence ID" value="CEN41093.1"/>
    <property type="molecule type" value="Genomic_DNA"/>
</dbReference>
<dbReference type="Proteomes" id="UP000038083">
    <property type="component" value="Unassembled WGS sequence"/>
</dbReference>
<name>A0A0B7HUB3_9FLAO</name>